<evidence type="ECO:0000313" key="7">
    <source>
        <dbReference type="EMBL" id="GLS82089.1"/>
    </source>
</evidence>
<dbReference type="NCBIfam" id="TIGR00543">
    <property type="entry name" value="isochor_syn"/>
    <property type="match status" value="1"/>
</dbReference>
<dbReference type="Pfam" id="PF00425">
    <property type="entry name" value="Chorismate_bind"/>
    <property type="match status" value="1"/>
</dbReference>
<dbReference type="SUPFAM" id="SSF56322">
    <property type="entry name" value="ADC synthase"/>
    <property type="match status" value="1"/>
</dbReference>
<dbReference type="InterPro" id="IPR015890">
    <property type="entry name" value="Chorismate_C"/>
</dbReference>
<feature type="binding site" evidence="5">
    <location>
        <position position="437"/>
    </location>
    <ligand>
        <name>Mg(2+)</name>
        <dbReference type="ChEBI" id="CHEBI:18420"/>
    </ligand>
</feature>
<name>A0AA37TS45_9GAMM</name>
<dbReference type="InterPro" id="IPR004561">
    <property type="entry name" value="IsoChor_synthase"/>
</dbReference>
<feature type="binding site" evidence="5">
    <location>
        <position position="303"/>
    </location>
    <ligand>
        <name>Mg(2+)</name>
        <dbReference type="ChEBI" id="CHEBI:18420"/>
    </ligand>
</feature>
<keyword evidence="4 5" id="KW-0413">Isomerase</keyword>
<comment type="similarity">
    <text evidence="2 5">Belongs to the isochorismate synthase family.</text>
</comment>
<organism evidence="7 8">
    <name type="scientific">Paraferrimonas haliotis</name>
    <dbReference type="NCBI Taxonomy" id="2013866"/>
    <lineage>
        <taxon>Bacteria</taxon>
        <taxon>Pseudomonadati</taxon>
        <taxon>Pseudomonadota</taxon>
        <taxon>Gammaproteobacteria</taxon>
        <taxon>Alteromonadales</taxon>
        <taxon>Ferrimonadaceae</taxon>
        <taxon>Paraferrimonas</taxon>
    </lineage>
</organism>
<dbReference type="HAMAP" id="MF_01935">
    <property type="entry name" value="MenF"/>
    <property type="match status" value="1"/>
</dbReference>
<dbReference type="RefSeq" id="WP_408634212.1">
    <property type="nucleotide sequence ID" value="NZ_BSPO01000001.1"/>
</dbReference>
<comment type="function">
    <text evidence="5">Catalyzes the conversion of chorismate to isochorismate.</text>
</comment>
<evidence type="ECO:0000259" key="6">
    <source>
        <dbReference type="Pfam" id="PF00425"/>
    </source>
</evidence>
<dbReference type="Gene3D" id="3.60.120.10">
    <property type="entry name" value="Anthranilate synthase"/>
    <property type="match status" value="1"/>
</dbReference>
<comment type="catalytic activity">
    <reaction evidence="1 5">
        <text>chorismate = isochorismate</text>
        <dbReference type="Rhea" id="RHEA:18985"/>
        <dbReference type="ChEBI" id="CHEBI:29748"/>
        <dbReference type="ChEBI" id="CHEBI:29780"/>
        <dbReference type="EC" id="5.4.4.2"/>
    </reaction>
</comment>
<dbReference type="InterPro" id="IPR034681">
    <property type="entry name" value="MenF"/>
</dbReference>
<accession>A0AA37TS45</accession>
<keyword evidence="3 5" id="KW-0460">Magnesium</keyword>
<dbReference type="PANTHER" id="PTHR47253:SF4">
    <property type="entry name" value="ISOCHORISMATE SYNTHASE 2, CHLOROPLASTIC"/>
    <property type="match status" value="1"/>
</dbReference>
<comment type="pathway">
    <text evidence="5">Quinol/quinone metabolism; menaquinone biosynthesis.</text>
</comment>
<dbReference type="EC" id="5.4.4.2" evidence="5"/>
<dbReference type="GO" id="GO:0008909">
    <property type="term" value="F:isochorismate synthase activity"/>
    <property type="evidence" value="ECO:0007669"/>
    <property type="project" value="UniProtKB-UniRule"/>
</dbReference>
<evidence type="ECO:0000256" key="5">
    <source>
        <dbReference type="HAMAP-Rule" id="MF_01935"/>
    </source>
</evidence>
<evidence type="ECO:0000256" key="2">
    <source>
        <dbReference type="ARBA" id="ARBA00005297"/>
    </source>
</evidence>
<keyword evidence="8" id="KW-1185">Reference proteome</keyword>
<feature type="active site" description="Proton donor" evidence="5">
    <location>
        <position position="259"/>
    </location>
</feature>
<dbReference type="PANTHER" id="PTHR47253">
    <property type="match status" value="1"/>
</dbReference>
<comment type="pathway">
    <text evidence="5">Quinol/quinone metabolism; 1,4-dihydroxy-2-naphthoate biosynthesis; 1,4-dihydroxy-2-naphthoate from chorismate: step 1/7.</text>
</comment>
<keyword evidence="5" id="KW-0474">Menaquinone biosynthesis</keyword>
<protein>
    <recommendedName>
        <fullName evidence="5">Isochorismate synthase MenF</fullName>
        <ecNumber evidence="5">5.4.4.2</ecNumber>
    </recommendedName>
    <alternativeName>
        <fullName evidence="5">Isochorismate mutase</fullName>
    </alternativeName>
</protein>
<evidence type="ECO:0000313" key="8">
    <source>
        <dbReference type="Proteomes" id="UP001157439"/>
    </source>
</evidence>
<dbReference type="InterPro" id="IPR044250">
    <property type="entry name" value="MenF-like"/>
</dbReference>
<feature type="domain" description="Chorismate-utilising enzyme C-terminal" evidence="6">
    <location>
        <begin position="189"/>
        <end position="441"/>
    </location>
</feature>
<dbReference type="GO" id="GO:0009234">
    <property type="term" value="P:menaquinone biosynthetic process"/>
    <property type="evidence" value="ECO:0007669"/>
    <property type="project" value="UniProtKB-UniRule"/>
</dbReference>
<evidence type="ECO:0000256" key="1">
    <source>
        <dbReference type="ARBA" id="ARBA00000799"/>
    </source>
</evidence>
<reference evidence="7 8" key="1">
    <citation type="journal article" date="2014" name="Int. J. Syst. Evol. Microbiol.">
        <title>Complete genome sequence of Corynebacterium casei LMG S-19264T (=DSM 44701T), isolated from a smear-ripened cheese.</title>
        <authorList>
            <consortium name="US DOE Joint Genome Institute (JGI-PGF)"/>
            <person name="Walter F."/>
            <person name="Albersmeier A."/>
            <person name="Kalinowski J."/>
            <person name="Ruckert C."/>
        </authorList>
    </citation>
    <scope>NUCLEOTIDE SEQUENCE [LARGE SCALE GENOMIC DNA]</scope>
    <source>
        <strain evidence="7 8">NBRC 112785</strain>
    </source>
</reference>
<dbReference type="EMBL" id="BSPO01000001">
    <property type="protein sequence ID" value="GLS82089.1"/>
    <property type="molecule type" value="Genomic_DNA"/>
</dbReference>
<dbReference type="GO" id="GO:0000287">
    <property type="term" value="F:magnesium ion binding"/>
    <property type="evidence" value="ECO:0007669"/>
    <property type="project" value="UniProtKB-UniRule"/>
</dbReference>
<proteinExistence type="inferred from homology"/>
<evidence type="ECO:0000256" key="4">
    <source>
        <dbReference type="ARBA" id="ARBA00023235"/>
    </source>
</evidence>
<comment type="caution">
    <text evidence="7">The sequence shown here is derived from an EMBL/GenBank/DDBJ whole genome shotgun (WGS) entry which is preliminary data.</text>
</comment>
<sequence>MTAATLTLALNNLHSKLQLLTHAPPHNGVIQLSEAFTGVPPLAWLACQTQLPKVYWQSRGHNEECAAIGECRQYVFTGPVSPEQLDAVYQELRNQSHGQDTRYYGGCAFDLSVPSWDDFGRARFVLPRLEVRRNGQEYRLLLNLDGLTNDWSHELKQASQAINQIQPARPLPAPKKYPLLGRSDLPNYSRWCELVAQVTHPEFVSNTPKVVLSRISQLQLAEAVDPWSLLALWQGRNPNSYQFAFQFADNNCFISCSPERLFKRRINELSTEALAGTTTRGNSDEEDKALAEALLKDSKNSHENQLVAQHIIDSLTPLSQYIGADETPSLFKLNRIQHLHRSITAEIKPQVNDLQLLLALHPTPAVGGLPRASAMSYIRQQEGYRRGWYAGACGYFGKDHSEFSVAIRSALIANSKISLFAGAGIVQGSNADAEWNELENKLATILSLLLEL</sequence>
<feature type="active site" description="Proton acceptor" evidence="5">
    <location>
        <position position="209"/>
    </location>
</feature>
<comment type="cofactor">
    <cofactor evidence="5">
        <name>Mg(2+)</name>
        <dbReference type="ChEBI" id="CHEBI:18420"/>
    </cofactor>
</comment>
<dbReference type="AlphaFoldDB" id="A0AA37TS45"/>
<keyword evidence="5" id="KW-0479">Metal-binding</keyword>
<dbReference type="Proteomes" id="UP001157439">
    <property type="component" value="Unassembled WGS sequence"/>
</dbReference>
<evidence type="ECO:0000256" key="3">
    <source>
        <dbReference type="ARBA" id="ARBA00022842"/>
    </source>
</evidence>
<gene>
    <name evidence="5 7" type="primary">menF</name>
    <name evidence="7" type="ORF">GCM10007894_00660</name>
</gene>
<dbReference type="InterPro" id="IPR005801">
    <property type="entry name" value="ADC_synthase"/>
</dbReference>